<feature type="repeat" description="ANK" evidence="2">
    <location>
        <begin position="2430"/>
        <end position="2462"/>
    </location>
</feature>
<dbReference type="Proteomes" id="UP000693942">
    <property type="component" value="Unassembled WGS sequence"/>
</dbReference>
<comment type="similarity">
    <text evidence="3">Belongs to the helicase family.</text>
</comment>
<keyword evidence="3" id="KW-0547">Nucleotide-binding</keyword>
<comment type="caution">
    <text evidence="6">The sequence shown here is derived from an EMBL/GenBank/DDBJ whole genome shotgun (WGS) entry which is preliminary data.</text>
</comment>
<keyword evidence="3" id="KW-0234">DNA repair</keyword>
<sequence>MDFLSLAGGSVTRGGRLHGCLTYTIGWICALTKELIAAKAFLDVLHDPVDNAAINDNNNYTLGRIGKHNVVIAVLPYGQYGLVNAAAALKDMTRTFSNLRAVLMVGIGGGVPYEKDIRLGDIVVGSVGPKSGGVIQYDYGRAIQGEEFSVTGHLNQPPMAFLTAMSALHASYEMEGHSIDSNIDKALQKYKRLGNKYKRPEASTDRLYKADFVHEGGESVVCSKSCGDDKLVHRDERGEDENNPTIHCGLIASGNQLMKDASLRDKLAAKHDILCFEMEAAGLMNHFPCVIIRGICDYSDSHKNDEWQEYAAMAAAAYTKDLLLQVAPSSVQKEERIETLLGQVNEKVDNIHQMATESSRDMRSLSSSVHDDAISRWLNPADPSVDHNKAREACHSGTGQWLLNNPQYLHWKFHMNSFLWLNGNSGRGKTILSSTIIEDIRNGPLPQLRNCAILYFYITFTDSQKQSLHAIIRSLISQLYRSRLESRHPITSLHSKCGGGSSQATVEQLKSTFREMLSVGGEVFIVIDALDEYQNRSTQRDELLTWIESFRNGPVNTHLLVTSRPEHEIETSIETWADSDSIISLRTDNLGRDISHYVRDVVTKSTSFRRWHGQTSIQDNIVNTLTAKADGVFRWVSLQLERLKDCINKEEVNTTLETLPTTLQETYYRLLNELTSTRRKYVIRILQFLAYSDIPMELEAAVDALAINLTAPPGSRFIMKERPSIASQEGVRLGTPIESPVSSPSIWPRPARERHSRPPVQLQQSAIERPVMERRDFELPDPDWMRDLSHCPLSDRDKELLEKFWTELENDRMEHCARCQETWFDMGLKGGICKRCIARDKNKKEDEPWFFSAENQLDFGLIPAFLPQLTIVEEMLIARVHVFVNVMQVRGQQYKYRGHIVHFLRDVGKVYSQLPLLPPELDVILLRPPTASEHAHLNRQFRRQFRVRRRCLQEWLNFLSNNHPGYRGITVCQKRMSVLPEDGDVLDQVATAAVTDPLSANLGNIENDDVEPDEVDQSAVPDLLPEDTEMEALRSHVLGEERGEHLPVRPSTQHQLEMPDIRRTPINEFNHSQALLSLAFPTLFPRGQADFVEPRLRPIKYADYIQHALRWHDGRFARHPTFRFVVFNTLMRAQARAKSSYFVKEYQQRQGLITRDDLLEAFQNPESAEAQQLLNSINRQTAQLRGTRPYWYRKRRELESYAYNLDCPGAFITFSPADLHWRSLYQHLPQFQDWQELPEQQRMGMSSKLLRDNPHIAAWHFYRRFGLFRDIVLKQKFNVTDYWNRYEWQGRGSSHCHGLFWMDGAPSVDLENEHLRKEFARIWRFHVTAFNPEPARVRQQGEGNPLAVNPLQHPLTFQWLSQVLNRCQRHHCSETYCLRKKKGSEEISCRFFFPRDTRDTADVVRRQGQSYFSFEAARNDSLMNHYNRCLSLGWLANIDISPCTSLQAVINYAAKYCSKMEKRTDSYASMGRQILPYVSHQNPLLSFASRLMNKLLTERDFSGQEICHVLLNCELQEGTRVLRAVDCRPYEQQGRSLRLQGDHDDAEVVGIYEKYLSRPPLHEELTYLDFLANWNTSKRDGRKWTRWSRQAKPRVLYYFPRYKSNHQHHQYDDFCRVKLMLAHPHRDPNELRKINGVEYNSYASAAEFCYGNHRHPDDYYGTPNAEERRPDPDEFEEEFHEPDLLEEDWLELARQLPDCPPSQEAIDLLGRRDIDIQYDWTPHVGRYADPGIVQGDYWRQRIEQNRLYMDVEDMPLEVRDALNPEQRIVYDTFIGHFQCGSEEQILLHVDGGGGTGKSYMIKVLSSHLQRLAGNRPSPIWRAAPTGVASNQIMGTTLHSLLRLPMDRAFTELSPADANAIQKKLRDVRYLVIDEKSMLGLRQLSWIDKRLRQVFPARAAEFFGGISIILVGDFFQLPPIANKPLYFDGPLKDLHEVSGQTAYRAFNHTVFLKKVQRQQGDDQAGFRLALEELRGLKLSIESWKLLSQRVQVKLSQREEDTFDAALRIYSKKARVNEYNYEHLVRLKHPAIQVMAKNIGNGADKATSEQAGNLAGQFPPAGLVNGAQGTVYDIGWAPGADAHRDPPSVIMMVMDKYTGPSYLTTDDGREVVPILPVKRDFFLGTSACTRKQFPLMASYAITVHKSQSITVDKMVTDLSERDFQTGLSYVAVSRVKMLDGLMIDAPFERASLHYEKLPDGKHSSIMLFTLEALWSGDQSCVKQLIDASAKADTTAWRLDPALHPASEFGHLETVALLVREGADVNAKGRTLDVLCTAVKAGHTDIIALLIKEGANVNAQQGYWGNALQLASESGRLDIIELLIKEGADVNAHSSDATALFSASDSGHLDIVMHLVEEGADVNTQGRYGTALQAASSSGHLNIVVFLLGKGADIDARTRRSHNALQCASQYGRLDIVKYLLNKGAAVNAQEGDSRTALYLASIFGHLDIVLYLIEQGADVNAQGGLYGTALCAASFSGHLNIVTHLVHKGADVNAQGGLYGTALCAASFFGHLNIVTHLVHKGADVNAPGLRNENAFQAAIYNKQDAVLEFLQNHKADLRHQ</sequence>
<dbReference type="Pfam" id="PF00023">
    <property type="entry name" value="Ank"/>
    <property type="match status" value="1"/>
</dbReference>
<dbReference type="Pfam" id="PF24883">
    <property type="entry name" value="NPHP3_N"/>
    <property type="match status" value="1"/>
</dbReference>
<feature type="domain" description="NACHT" evidence="5">
    <location>
        <begin position="417"/>
        <end position="565"/>
    </location>
</feature>
<accession>A0A8J5U6I6</accession>
<name>A0A8J5U6I6_FUSOX</name>
<feature type="repeat" description="ANK" evidence="2">
    <location>
        <begin position="2332"/>
        <end position="2364"/>
    </location>
</feature>
<keyword evidence="3" id="KW-0378">Hydrolase</keyword>
<comment type="cofactor">
    <cofactor evidence="3">
        <name>Mg(2+)</name>
        <dbReference type="ChEBI" id="CHEBI:18420"/>
    </cofactor>
</comment>
<feature type="repeat" description="ANK" evidence="2">
    <location>
        <begin position="2267"/>
        <end position="2299"/>
    </location>
</feature>
<organism evidence="6 7">
    <name type="scientific">Fusarium oxysporum f. sp. raphani</name>
    <dbReference type="NCBI Taxonomy" id="96318"/>
    <lineage>
        <taxon>Eukaryota</taxon>
        <taxon>Fungi</taxon>
        <taxon>Dikarya</taxon>
        <taxon>Ascomycota</taxon>
        <taxon>Pezizomycotina</taxon>
        <taxon>Sordariomycetes</taxon>
        <taxon>Hypocreomycetidae</taxon>
        <taxon>Hypocreales</taxon>
        <taxon>Nectriaceae</taxon>
        <taxon>Fusarium</taxon>
        <taxon>Fusarium oxysporum species complex</taxon>
    </lineage>
</organism>
<feature type="repeat" description="ANK" evidence="2">
    <location>
        <begin position="2300"/>
        <end position="2332"/>
    </location>
</feature>
<protein>
    <recommendedName>
        <fullName evidence="3">ATP-dependent DNA helicase</fullName>
        <ecNumber evidence="3">5.6.2.3</ecNumber>
    </recommendedName>
</protein>
<dbReference type="PROSITE" id="PS50088">
    <property type="entry name" value="ANK_REPEAT"/>
    <property type="match status" value="8"/>
</dbReference>
<dbReference type="EC" id="5.6.2.3" evidence="3"/>
<reference evidence="6" key="1">
    <citation type="submission" date="2021-04" db="EMBL/GenBank/DDBJ databases">
        <title>First draft genome resource for Brassicaceae pathogens Fusarium oxysporum f. sp. raphani and Fusarium oxysporum f. sp. rapae.</title>
        <authorList>
            <person name="Asai S."/>
        </authorList>
    </citation>
    <scope>NUCLEOTIDE SEQUENCE</scope>
    <source>
        <strain evidence="6">Tf1262</strain>
    </source>
</reference>
<dbReference type="GO" id="GO:0005524">
    <property type="term" value="F:ATP binding"/>
    <property type="evidence" value="ECO:0007669"/>
    <property type="project" value="UniProtKB-KW"/>
</dbReference>
<dbReference type="GO" id="GO:0006310">
    <property type="term" value="P:DNA recombination"/>
    <property type="evidence" value="ECO:0007669"/>
    <property type="project" value="UniProtKB-KW"/>
</dbReference>
<keyword evidence="2" id="KW-0040">ANK repeat</keyword>
<dbReference type="InterPro" id="IPR007111">
    <property type="entry name" value="NACHT_NTPase"/>
</dbReference>
<comment type="catalytic activity">
    <reaction evidence="3">
        <text>ATP + H2O = ADP + phosphate + H(+)</text>
        <dbReference type="Rhea" id="RHEA:13065"/>
        <dbReference type="ChEBI" id="CHEBI:15377"/>
        <dbReference type="ChEBI" id="CHEBI:15378"/>
        <dbReference type="ChEBI" id="CHEBI:30616"/>
        <dbReference type="ChEBI" id="CHEBI:43474"/>
        <dbReference type="ChEBI" id="CHEBI:456216"/>
        <dbReference type="EC" id="5.6.2.3"/>
    </reaction>
</comment>
<dbReference type="InterPro" id="IPR056884">
    <property type="entry name" value="NPHP3-like_N"/>
</dbReference>
<dbReference type="SMART" id="SM00248">
    <property type="entry name" value="ANK"/>
    <property type="match status" value="10"/>
</dbReference>
<keyword evidence="3" id="KW-0067">ATP-binding</keyword>
<dbReference type="GO" id="GO:0043139">
    <property type="term" value="F:5'-3' DNA helicase activity"/>
    <property type="evidence" value="ECO:0007669"/>
    <property type="project" value="UniProtKB-EC"/>
</dbReference>
<dbReference type="InterPro" id="IPR010285">
    <property type="entry name" value="DNA_helicase_pif1-like_DEAD"/>
</dbReference>
<evidence type="ECO:0000256" key="4">
    <source>
        <dbReference type="SAM" id="MobiDB-lite"/>
    </source>
</evidence>
<evidence type="ECO:0000259" key="5">
    <source>
        <dbReference type="PROSITE" id="PS50837"/>
    </source>
</evidence>
<keyword evidence="3" id="KW-0347">Helicase</keyword>
<evidence type="ECO:0000313" key="6">
    <source>
        <dbReference type="EMBL" id="KAG7429769.1"/>
    </source>
</evidence>
<dbReference type="InterPro" id="IPR025476">
    <property type="entry name" value="Helitron_helicase-like"/>
</dbReference>
<dbReference type="PROSITE" id="PS50297">
    <property type="entry name" value="ANK_REP_REGION"/>
    <property type="match status" value="6"/>
</dbReference>
<dbReference type="Pfam" id="PF20209">
    <property type="entry name" value="DUF6570"/>
    <property type="match status" value="1"/>
</dbReference>
<dbReference type="PROSITE" id="PS50837">
    <property type="entry name" value="NACHT"/>
    <property type="match status" value="1"/>
</dbReference>
<dbReference type="PANTHER" id="PTHR46082">
    <property type="entry name" value="ATP/GTP-BINDING PROTEIN-RELATED"/>
    <property type="match status" value="1"/>
</dbReference>
<dbReference type="Pfam" id="PF05970">
    <property type="entry name" value="PIF1"/>
    <property type="match status" value="1"/>
</dbReference>
<dbReference type="Pfam" id="PF14214">
    <property type="entry name" value="Helitron_like_N"/>
    <property type="match status" value="1"/>
</dbReference>
<dbReference type="InterPro" id="IPR053137">
    <property type="entry name" value="NLR-like"/>
</dbReference>
<dbReference type="PANTHER" id="PTHR46082:SF11">
    <property type="entry name" value="AAA+ ATPASE DOMAIN-CONTAINING PROTEIN-RELATED"/>
    <property type="match status" value="1"/>
</dbReference>
<dbReference type="GO" id="GO:0016787">
    <property type="term" value="F:hydrolase activity"/>
    <property type="evidence" value="ECO:0007669"/>
    <property type="project" value="UniProtKB-KW"/>
</dbReference>
<dbReference type="Pfam" id="PF12796">
    <property type="entry name" value="Ank_2"/>
    <property type="match status" value="3"/>
</dbReference>
<dbReference type="GO" id="GO:0006281">
    <property type="term" value="P:DNA repair"/>
    <property type="evidence" value="ECO:0007669"/>
    <property type="project" value="UniProtKB-KW"/>
</dbReference>
<keyword evidence="1" id="KW-0677">Repeat</keyword>
<dbReference type="GO" id="GO:0000723">
    <property type="term" value="P:telomere maintenance"/>
    <property type="evidence" value="ECO:0007669"/>
    <property type="project" value="InterPro"/>
</dbReference>
<feature type="repeat" description="ANK" evidence="2">
    <location>
        <begin position="2235"/>
        <end position="2267"/>
    </location>
</feature>
<dbReference type="CDD" id="cd18809">
    <property type="entry name" value="SF1_C_RecD"/>
    <property type="match status" value="1"/>
</dbReference>
<feature type="repeat" description="ANK" evidence="2">
    <location>
        <begin position="2466"/>
        <end position="2495"/>
    </location>
</feature>
<dbReference type="InterPro" id="IPR002110">
    <property type="entry name" value="Ankyrin_rpt"/>
</dbReference>
<feature type="repeat" description="ANK" evidence="2">
    <location>
        <begin position="2364"/>
        <end position="2396"/>
    </location>
</feature>
<evidence type="ECO:0000256" key="1">
    <source>
        <dbReference type="ARBA" id="ARBA00022737"/>
    </source>
</evidence>
<keyword evidence="3" id="KW-0233">DNA recombination</keyword>
<feature type="repeat" description="ANK" evidence="2">
    <location>
        <begin position="2397"/>
        <end position="2429"/>
    </location>
</feature>
<dbReference type="GO" id="GO:0009116">
    <property type="term" value="P:nucleoside metabolic process"/>
    <property type="evidence" value="ECO:0007669"/>
    <property type="project" value="InterPro"/>
</dbReference>
<dbReference type="EMBL" id="JAELUR010000006">
    <property type="protein sequence ID" value="KAG7429769.1"/>
    <property type="molecule type" value="Genomic_DNA"/>
</dbReference>
<evidence type="ECO:0000256" key="2">
    <source>
        <dbReference type="PROSITE-ProRule" id="PRU00023"/>
    </source>
</evidence>
<proteinExistence type="inferred from homology"/>
<keyword evidence="3" id="KW-0227">DNA damage</keyword>
<evidence type="ECO:0000313" key="7">
    <source>
        <dbReference type="Proteomes" id="UP000693942"/>
    </source>
</evidence>
<gene>
    <name evidence="6" type="ORF">Forpi1262_v008403</name>
</gene>
<feature type="region of interest" description="Disordered" evidence="4">
    <location>
        <begin position="739"/>
        <end position="761"/>
    </location>
</feature>
<dbReference type="InterPro" id="IPR046700">
    <property type="entry name" value="DUF6570"/>
</dbReference>
<evidence type="ECO:0000256" key="3">
    <source>
        <dbReference type="RuleBase" id="RU363044"/>
    </source>
</evidence>